<dbReference type="GO" id="GO:0003700">
    <property type="term" value="F:DNA-binding transcription factor activity"/>
    <property type="evidence" value="ECO:0007669"/>
    <property type="project" value="InterPro"/>
</dbReference>
<dbReference type="InterPro" id="IPR000847">
    <property type="entry name" value="LysR_HTH_N"/>
</dbReference>
<protein>
    <recommendedName>
        <fullName evidence="1">HTH lysR-type domain-containing protein</fullName>
    </recommendedName>
</protein>
<gene>
    <name evidence="2" type="ORF">C5U62_32990</name>
</gene>
<evidence type="ECO:0000259" key="1">
    <source>
        <dbReference type="PROSITE" id="PS50931"/>
    </source>
</evidence>
<feature type="domain" description="HTH lysR-type" evidence="1">
    <location>
        <begin position="29"/>
        <end position="67"/>
    </location>
</feature>
<dbReference type="Proteomes" id="UP000244178">
    <property type="component" value="Unassembled WGS sequence"/>
</dbReference>
<comment type="caution">
    <text evidence="2">The sequence shown here is derived from an EMBL/GenBank/DDBJ whole genome shotgun (WGS) entry which is preliminary data.</text>
</comment>
<dbReference type="Gene3D" id="1.10.10.10">
    <property type="entry name" value="Winged helix-like DNA-binding domain superfamily/Winged helix DNA-binding domain"/>
    <property type="match status" value="1"/>
</dbReference>
<organism evidence="2 3">
    <name type="scientific">Pseudomonas protegens</name>
    <dbReference type="NCBI Taxonomy" id="380021"/>
    <lineage>
        <taxon>Bacteria</taxon>
        <taxon>Pseudomonadati</taxon>
        <taxon>Pseudomonadota</taxon>
        <taxon>Gammaproteobacteria</taxon>
        <taxon>Pseudomonadales</taxon>
        <taxon>Pseudomonadaceae</taxon>
        <taxon>Pseudomonas</taxon>
    </lineage>
</organism>
<dbReference type="SUPFAM" id="SSF46785">
    <property type="entry name" value="Winged helix' DNA-binding domain"/>
    <property type="match status" value="1"/>
</dbReference>
<dbReference type="PROSITE" id="PS50931">
    <property type="entry name" value="HTH_LYSR"/>
    <property type="match status" value="1"/>
</dbReference>
<name>A0A2T6GAU0_9PSED</name>
<dbReference type="EMBL" id="PYJM01000024">
    <property type="protein sequence ID" value="PUA41261.1"/>
    <property type="molecule type" value="Genomic_DNA"/>
</dbReference>
<evidence type="ECO:0000313" key="3">
    <source>
        <dbReference type="Proteomes" id="UP000244178"/>
    </source>
</evidence>
<dbReference type="InterPro" id="IPR036390">
    <property type="entry name" value="WH_DNA-bd_sf"/>
</dbReference>
<reference evidence="2 3" key="1">
    <citation type="submission" date="2018-03" db="EMBL/GenBank/DDBJ databases">
        <title>Draft genome sequence of the plant growth promoting rhizobacterium Pseudomonas protegens strain BNJ-SS-45 isolated from wheat (Triticum aestivum) rhizosphere.</title>
        <authorList>
            <person name="Bajpai A."/>
            <person name="Shende K."/>
            <person name="Meena N."/>
            <person name="Upadhyayula S.R."/>
            <person name="Suravajhala P."/>
            <person name="Medicherla K.M."/>
            <person name="Johri B.N."/>
        </authorList>
    </citation>
    <scope>NUCLEOTIDE SEQUENCE [LARGE SCALE GENOMIC DNA]</scope>
    <source>
        <strain evidence="2 3">BNJ-SS-45</strain>
    </source>
</reference>
<evidence type="ECO:0000313" key="2">
    <source>
        <dbReference type="EMBL" id="PUA41261.1"/>
    </source>
</evidence>
<accession>A0A2T6GAU0</accession>
<proteinExistence type="predicted"/>
<dbReference type="Pfam" id="PF00126">
    <property type="entry name" value="HTH_1"/>
    <property type="match status" value="1"/>
</dbReference>
<dbReference type="InterPro" id="IPR036388">
    <property type="entry name" value="WH-like_DNA-bd_sf"/>
</dbReference>
<sequence>MIRTHGIPSEQARLSGKFCHHHLVFWTMIKLDPIQTFVEVVRAGGFTAAARRTGTPRSTVSLQVRVLDPFLCPDGRGTAPL</sequence>
<dbReference type="AlphaFoldDB" id="A0A2T6GAU0"/>